<dbReference type="Gene3D" id="1.10.10.10">
    <property type="entry name" value="Winged helix-like DNA-binding domain superfamily/Winged helix DNA-binding domain"/>
    <property type="match status" value="1"/>
</dbReference>
<proteinExistence type="inferred from homology"/>
<dbReference type="EMBL" id="PRDL01000001">
    <property type="protein sequence ID" value="MBE8718099.1"/>
    <property type="molecule type" value="Genomic_DNA"/>
</dbReference>
<dbReference type="SUPFAM" id="SSF46785">
    <property type="entry name" value="Winged helix' DNA-binding domain"/>
    <property type="match status" value="1"/>
</dbReference>
<dbReference type="Pfam" id="PF00392">
    <property type="entry name" value="GntR"/>
    <property type="match status" value="1"/>
</dbReference>
<evidence type="ECO:0000313" key="7">
    <source>
        <dbReference type="EMBL" id="MBE8718099.1"/>
    </source>
</evidence>
<evidence type="ECO:0000313" key="8">
    <source>
        <dbReference type="Proteomes" id="UP000652567"/>
    </source>
</evidence>
<sequence length="431" mass="46993">MRIAGKSAADIFESIRALVQNGQLPPGAALPTVRDLALQLTVNRNTVAAAYQRLVTAGIAVTRGRHGTFIRERQAPGEQEGSPFDSPLTDVASGNPAPDLLPDPLQYLNREAYSTRLYGEAVINPELEALAIDWFREDCANPYEVNITHGAVDAIERLLITHLVTGDKVAIEDPCFLGSINTLRLKGFQILPVAVDERGMRPEALAQALAEGARAVICTPRAHNPTGCSVDAARAKVLKKLLAQHPNLLIIEDDHFALLANTPCHSLVSPTNRCWAMVRSVSKCYGPDLRIAFVASDPETSQRLRMRLASGTTWVSHILQNIVFNLLRSKDVKKIVAAARNSYTEKRTRLIHALEKKGIAVQSQADGLNVWVSLTASTASVTERMAQCGWLVRNGEGFYVSNSQPALRLTIATLSLSQIENLADDLLQCLD</sequence>
<dbReference type="Pfam" id="PF00155">
    <property type="entry name" value="Aminotran_1_2"/>
    <property type="match status" value="1"/>
</dbReference>
<name>A0A928V8Q1_9GAMM</name>
<dbReference type="Proteomes" id="UP000652567">
    <property type="component" value="Unassembled WGS sequence"/>
</dbReference>
<dbReference type="PANTHER" id="PTHR46577">
    <property type="entry name" value="HTH-TYPE TRANSCRIPTIONAL REGULATORY PROTEIN GABR"/>
    <property type="match status" value="1"/>
</dbReference>
<protein>
    <submittedName>
        <fullName evidence="7">Transcriptional regulator PtsJ</fullName>
    </submittedName>
</protein>
<dbReference type="SMART" id="SM00345">
    <property type="entry name" value="HTH_GNTR"/>
    <property type="match status" value="1"/>
</dbReference>
<dbReference type="GO" id="GO:0003700">
    <property type="term" value="F:DNA-binding transcription factor activity"/>
    <property type="evidence" value="ECO:0007669"/>
    <property type="project" value="InterPro"/>
</dbReference>
<evidence type="ECO:0000259" key="6">
    <source>
        <dbReference type="PROSITE" id="PS50949"/>
    </source>
</evidence>
<evidence type="ECO:0000256" key="1">
    <source>
        <dbReference type="ARBA" id="ARBA00005384"/>
    </source>
</evidence>
<dbReference type="SUPFAM" id="SSF53383">
    <property type="entry name" value="PLP-dependent transferases"/>
    <property type="match status" value="1"/>
</dbReference>
<dbReference type="InterPro" id="IPR004839">
    <property type="entry name" value="Aminotransferase_I/II_large"/>
</dbReference>
<reference evidence="7" key="1">
    <citation type="submission" date="2018-07" db="EMBL/GenBank/DDBJ databases">
        <title>Genome assembly of strain Ka43.</title>
        <authorList>
            <person name="Kukolya J."/>
            <person name="Nagy I."/>
            <person name="Horvath B."/>
            <person name="Toth A."/>
        </authorList>
    </citation>
    <scope>NUCLEOTIDE SEQUENCE</scope>
    <source>
        <strain evidence="7">KB43</strain>
    </source>
</reference>
<keyword evidence="2" id="KW-0663">Pyridoxal phosphate</keyword>
<dbReference type="Gene3D" id="3.40.640.10">
    <property type="entry name" value="Type I PLP-dependent aspartate aminotransferase-like (Major domain)"/>
    <property type="match status" value="1"/>
</dbReference>
<evidence type="ECO:0000256" key="5">
    <source>
        <dbReference type="ARBA" id="ARBA00023163"/>
    </source>
</evidence>
<evidence type="ECO:0000256" key="2">
    <source>
        <dbReference type="ARBA" id="ARBA00022898"/>
    </source>
</evidence>
<keyword evidence="4" id="KW-0238">DNA-binding</keyword>
<dbReference type="CDD" id="cd00609">
    <property type="entry name" value="AAT_like"/>
    <property type="match status" value="1"/>
</dbReference>
<dbReference type="InterPro" id="IPR036388">
    <property type="entry name" value="WH-like_DNA-bd_sf"/>
</dbReference>
<dbReference type="InterPro" id="IPR015424">
    <property type="entry name" value="PyrdxlP-dep_Trfase"/>
</dbReference>
<dbReference type="RefSeq" id="WP_193910393.1">
    <property type="nucleotide sequence ID" value="NZ_PRDL01000001.1"/>
</dbReference>
<dbReference type="CDD" id="cd07377">
    <property type="entry name" value="WHTH_GntR"/>
    <property type="match status" value="1"/>
</dbReference>
<dbReference type="GO" id="GO:0030170">
    <property type="term" value="F:pyridoxal phosphate binding"/>
    <property type="evidence" value="ECO:0007669"/>
    <property type="project" value="InterPro"/>
</dbReference>
<gene>
    <name evidence="7" type="ORF">C4F51_12970</name>
</gene>
<evidence type="ECO:0000256" key="3">
    <source>
        <dbReference type="ARBA" id="ARBA00023015"/>
    </source>
</evidence>
<dbReference type="InterPro" id="IPR036390">
    <property type="entry name" value="WH_DNA-bd_sf"/>
</dbReference>
<keyword evidence="3" id="KW-0805">Transcription regulation</keyword>
<keyword evidence="5" id="KW-0804">Transcription</keyword>
<dbReference type="InterPro" id="IPR051446">
    <property type="entry name" value="HTH_trans_reg/aminotransferase"/>
</dbReference>
<dbReference type="AlphaFoldDB" id="A0A928V8Q1"/>
<dbReference type="PROSITE" id="PS50949">
    <property type="entry name" value="HTH_GNTR"/>
    <property type="match status" value="1"/>
</dbReference>
<dbReference type="PANTHER" id="PTHR46577:SF1">
    <property type="entry name" value="HTH-TYPE TRANSCRIPTIONAL REGULATORY PROTEIN GABR"/>
    <property type="match status" value="1"/>
</dbReference>
<accession>A0A928V8Q1</accession>
<organism evidence="7 8">
    <name type="scientific">Cellvibrio polysaccharolyticus</name>
    <dbReference type="NCBI Taxonomy" id="2082724"/>
    <lineage>
        <taxon>Bacteria</taxon>
        <taxon>Pseudomonadati</taxon>
        <taxon>Pseudomonadota</taxon>
        <taxon>Gammaproteobacteria</taxon>
        <taxon>Cellvibrionales</taxon>
        <taxon>Cellvibrionaceae</taxon>
        <taxon>Cellvibrio</taxon>
    </lineage>
</organism>
<comment type="similarity">
    <text evidence="1">In the C-terminal section; belongs to the class-I pyridoxal-phosphate-dependent aminotransferase family.</text>
</comment>
<feature type="domain" description="HTH gntR-type" evidence="6">
    <location>
        <begin position="5"/>
        <end position="73"/>
    </location>
</feature>
<keyword evidence="8" id="KW-1185">Reference proteome</keyword>
<dbReference type="GO" id="GO:0003677">
    <property type="term" value="F:DNA binding"/>
    <property type="evidence" value="ECO:0007669"/>
    <property type="project" value="UniProtKB-KW"/>
</dbReference>
<dbReference type="InterPro" id="IPR015421">
    <property type="entry name" value="PyrdxlP-dep_Trfase_major"/>
</dbReference>
<dbReference type="InterPro" id="IPR000524">
    <property type="entry name" value="Tscrpt_reg_HTH_GntR"/>
</dbReference>
<evidence type="ECO:0000256" key="4">
    <source>
        <dbReference type="ARBA" id="ARBA00023125"/>
    </source>
</evidence>
<dbReference type="NCBIfam" id="NF012025">
    <property type="entry name" value="PRK15481.1"/>
    <property type="match status" value="1"/>
</dbReference>
<comment type="caution">
    <text evidence="7">The sequence shown here is derived from an EMBL/GenBank/DDBJ whole genome shotgun (WGS) entry which is preliminary data.</text>
</comment>